<dbReference type="Proteomes" id="UP000671940">
    <property type="component" value="Segment"/>
</dbReference>
<evidence type="ECO:0000313" key="1">
    <source>
        <dbReference type="EMBL" id="QJB21957.1"/>
    </source>
</evidence>
<organism evidence="1 2">
    <name type="scientific">Xanthomonas phage FoX3</name>
    <dbReference type="NCBI Taxonomy" id="2723899"/>
    <lineage>
        <taxon>Viruses</taxon>
        <taxon>Duplodnaviria</taxon>
        <taxon>Heunggongvirae</taxon>
        <taxon>Uroviricota</taxon>
        <taxon>Caudoviricetes</taxon>
        <taxon>Foxunavirus</taxon>
        <taxon>Foxunavirus fox3</taxon>
    </lineage>
</organism>
<evidence type="ECO:0000313" key="2">
    <source>
        <dbReference type="Proteomes" id="UP000671940"/>
    </source>
</evidence>
<keyword evidence="2" id="KW-1185">Reference proteome</keyword>
<accession>A0A858NXK7</accession>
<proteinExistence type="predicted"/>
<dbReference type="EMBL" id="MT161383">
    <property type="protein sequence ID" value="QJB21957.1"/>
    <property type="molecule type" value="Genomic_DNA"/>
</dbReference>
<name>A0A858NXK7_9CAUD</name>
<protein>
    <submittedName>
        <fullName evidence="1">Uncharacterized protein</fullName>
    </submittedName>
</protein>
<gene>
    <name evidence="1" type="ORF">XccvBFoX3_gp57</name>
</gene>
<reference evidence="1" key="1">
    <citation type="submission" date="2020-03" db="EMBL/GenBank/DDBJ databases">
        <title>Development of an integrated pest management strategy to control Xanthomonas campestris pv. campestris using bacteriophages.</title>
        <authorList>
            <person name="Holtappels D."/>
            <person name="Lavigne R."/>
            <person name="Wagemans J."/>
        </authorList>
    </citation>
    <scope>NUCLEOTIDE SEQUENCE</scope>
</reference>
<sequence>MTTTESGAGSEHDRAVGGGPVGWLHTYKKTGASSLATYPIDMNLAFNRERWECVALYTARQPVVVEPVGYWFTDDPAKFAMPGSGFRPGAEPPVDAINVVPAYAAPPAPEMSPEFTDTARAAIAWVLWHHQGGSSAIGQPLRYALGMGDHEELSAQQISEAKRYAALVGARTDDFKHPAPAAVPVDQFRDADHLAEWLGSLVAACGQEEWDAAQAAMNGIRAFQNHPDAVERLRAAIEGECDGLAISGQQASAILAHVMLPEPDGFFATHPQPAAADRGDA</sequence>